<reference evidence="4" key="1">
    <citation type="submission" date="2023-07" db="EMBL/GenBank/DDBJ databases">
        <title>Genomic Encyclopedia of Type Strains, Phase IV (KMG-IV): sequencing the most valuable type-strain genomes for metagenomic binning, comparative biology and taxonomic classification.</title>
        <authorList>
            <person name="Goeker M."/>
        </authorList>
    </citation>
    <scope>NUCLEOTIDE SEQUENCE</scope>
    <source>
        <strain evidence="4">DSM 24202</strain>
    </source>
</reference>
<dbReference type="InterPro" id="IPR051317">
    <property type="entry name" value="Gfo/Idh/MocA_oxidoreduct"/>
</dbReference>
<proteinExistence type="inferred from homology"/>
<dbReference type="InterPro" id="IPR000683">
    <property type="entry name" value="Gfo/Idh/MocA-like_OxRdtase_N"/>
</dbReference>
<dbReference type="SUPFAM" id="SSF51735">
    <property type="entry name" value="NAD(P)-binding Rossmann-fold domains"/>
    <property type="match status" value="1"/>
</dbReference>
<keyword evidence="2" id="KW-0560">Oxidoreductase</keyword>
<dbReference type="PANTHER" id="PTHR43708">
    <property type="entry name" value="CONSERVED EXPRESSED OXIDOREDUCTASE (EUROFUNG)"/>
    <property type="match status" value="1"/>
</dbReference>
<dbReference type="RefSeq" id="WP_307264380.1">
    <property type="nucleotide sequence ID" value="NZ_JAUSVL010000001.1"/>
</dbReference>
<dbReference type="EMBL" id="JAUSVL010000001">
    <property type="protein sequence ID" value="MDQ0291502.1"/>
    <property type="molecule type" value="Genomic_DNA"/>
</dbReference>
<sequence>MDDFSKLAPFMRRSGQIEIGRDRLAQVRKQLLCLLVTDDLSANSLKKMIEDFDCPIYRHFNMTDIERLFGYTGTKIVGFRRSSLSTKLQGMLKPWQVRRVANGGVLLPQPRVAVLGASGIGRHHANWWRLEGANVCAFLGSSEASVERTAATLREHCGCDGRGYCSLAELLATEKPDVVDVCLPPALHYAAVKESLLAGCHVLCEKPFVFDDTLPAEELLAQVDELTELARVQRCMLGVCTQYVMAVKECLKLWKNGHDVADIEHFHGRLVSPTRNRPPVPEWTWVDLAPHMLGMCQVIAGGAEPDWGTLKTRFEDHLAEAEFTVFRAKTKPLRCHIHTFHTDTEPKNVRQVQLNDQLYDIGGCRDEQGVFQMEIACRDGDTEKREDMLRLLIRSFLRGRTEMDPAMARQNLAWMLRIIRHGLTHQPQA</sequence>
<name>A0AAE3VIT1_9BACT</name>
<dbReference type="Pfam" id="PF01408">
    <property type="entry name" value="GFO_IDH_MocA"/>
    <property type="match status" value="1"/>
</dbReference>
<evidence type="ECO:0000259" key="3">
    <source>
        <dbReference type="Pfam" id="PF01408"/>
    </source>
</evidence>
<dbReference type="Proteomes" id="UP001238163">
    <property type="component" value="Unassembled WGS sequence"/>
</dbReference>
<dbReference type="PANTHER" id="PTHR43708:SF5">
    <property type="entry name" value="CONSERVED EXPRESSED OXIDOREDUCTASE (EUROFUNG)-RELATED"/>
    <property type="match status" value="1"/>
</dbReference>
<dbReference type="Gene3D" id="3.40.50.720">
    <property type="entry name" value="NAD(P)-binding Rossmann-like Domain"/>
    <property type="match status" value="1"/>
</dbReference>
<gene>
    <name evidence="4" type="ORF">J3R75_003609</name>
</gene>
<dbReference type="GO" id="GO:0000166">
    <property type="term" value="F:nucleotide binding"/>
    <property type="evidence" value="ECO:0007669"/>
    <property type="project" value="InterPro"/>
</dbReference>
<feature type="domain" description="Gfo/Idh/MocA-like oxidoreductase N-terminal" evidence="3">
    <location>
        <begin position="111"/>
        <end position="239"/>
    </location>
</feature>
<evidence type="ECO:0000256" key="2">
    <source>
        <dbReference type="ARBA" id="ARBA00023002"/>
    </source>
</evidence>
<dbReference type="InterPro" id="IPR036291">
    <property type="entry name" value="NAD(P)-bd_dom_sf"/>
</dbReference>
<evidence type="ECO:0000256" key="1">
    <source>
        <dbReference type="ARBA" id="ARBA00010928"/>
    </source>
</evidence>
<accession>A0AAE3VIT1</accession>
<organism evidence="4 5">
    <name type="scientific">Oligosphaera ethanolica</name>
    <dbReference type="NCBI Taxonomy" id="760260"/>
    <lineage>
        <taxon>Bacteria</taxon>
        <taxon>Pseudomonadati</taxon>
        <taxon>Lentisphaerota</taxon>
        <taxon>Oligosphaeria</taxon>
        <taxon>Oligosphaerales</taxon>
        <taxon>Oligosphaeraceae</taxon>
        <taxon>Oligosphaera</taxon>
    </lineage>
</organism>
<comment type="caution">
    <text evidence="4">The sequence shown here is derived from an EMBL/GenBank/DDBJ whole genome shotgun (WGS) entry which is preliminary data.</text>
</comment>
<evidence type="ECO:0000313" key="4">
    <source>
        <dbReference type="EMBL" id="MDQ0291502.1"/>
    </source>
</evidence>
<comment type="similarity">
    <text evidence="1">Belongs to the Gfo/Idh/MocA family.</text>
</comment>
<evidence type="ECO:0000313" key="5">
    <source>
        <dbReference type="Proteomes" id="UP001238163"/>
    </source>
</evidence>
<protein>
    <submittedName>
        <fullName evidence="4">Dehydrogenase</fullName>
    </submittedName>
</protein>
<dbReference type="AlphaFoldDB" id="A0AAE3VIT1"/>
<keyword evidence="5" id="KW-1185">Reference proteome</keyword>
<dbReference type="GO" id="GO:0016491">
    <property type="term" value="F:oxidoreductase activity"/>
    <property type="evidence" value="ECO:0007669"/>
    <property type="project" value="UniProtKB-KW"/>
</dbReference>